<sequence length="472" mass="52639">MGCDRNCGLIAGAVIGAVLAVFGGILMPVGDMLIEKTIKKEAVLEEGTIAFANWVKTGSDVYRQFWIFDVLNPQDVITNSANIKVKQKGPYTYRVRFLAKENVTQDPETHTVSFVQPNSAIFEPSLSVGTENDNFTVLNLAVVAAPHIYQNAFVQTLLNSLIKKSKSEMFQTRTVKELLWGYKDPFLSLVPYPISTTVGVFYPYNNTADGVYKVFNGKDNISNVAIIDTYKGKKNLTYWPSYCDMINGTDAASFPPFVEKSRVLQFFSSDICRSIYAVFSTEIDLKGIPVYRFILPSKAFASPLQNPDNHCFCTEKVISENCTLYGVLDIGKCKEGKPVYISLPHFLHASPEIAEKIEGLNPNEEEHRTYLDIEPITGFTLQFAKRLQVNILVKPAKKIEALKNLKKNYIVPILWLNETATIGDEKAEMFRNKVTGKISLLGTVEMALIGVGVVMFVAFMIAYCACVSKKVK</sequence>
<evidence type="ECO:0000256" key="1">
    <source>
        <dbReference type="ARBA" id="ARBA00000542"/>
    </source>
</evidence>
<evidence type="ECO:0000256" key="27">
    <source>
        <dbReference type="ARBA" id="ARBA00023949"/>
    </source>
</evidence>
<keyword evidence="12" id="KW-0813">Transport</keyword>
<evidence type="ECO:0000256" key="31">
    <source>
        <dbReference type="ARBA" id="ARBA00032780"/>
    </source>
</evidence>
<keyword evidence="15 35" id="KW-0812">Transmembrane</keyword>
<evidence type="ECO:0000256" key="29">
    <source>
        <dbReference type="ARBA" id="ARBA00031821"/>
    </source>
</evidence>
<keyword evidence="20" id="KW-0445">Lipid transport</keyword>
<feature type="disulfide bond" evidence="34">
    <location>
        <begin position="243"/>
        <end position="311"/>
    </location>
</feature>
<keyword evidence="23 34" id="KW-1015">Disulfide bond</keyword>
<evidence type="ECO:0000256" key="4">
    <source>
        <dbReference type="ARBA" id="ARBA00000996"/>
    </source>
</evidence>
<evidence type="ECO:0000313" key="37">
    <source>
        <dbReference type="RefSeq" id="XP_006834409.1"/>
    </source>
</evidence>
<evidence type="ECO:0000256" key="28">
    <source>
        <dbReference type="ARBA" id="ARBA00029966"/>
    </source>
</evidence>
<evidence type="ECO:0000256" key="11">
    <source>
        <dbReference type="ARBA" id="ARBA00020772"/>
    </source>
</evidence>
<keyword evidence="21 35" id="KW-0472">Membrane</keyword>
<evidence type="ECO:0000256" key="5">
    <source>
        <dbReference type="ARBA" id="ARBA00001892"/>
    </source>
</evidence>
<accession>A0A9B0WI23</accession>
<evidence type="ECO:0000256" key="35">
    <source>
        <dbReference type="SAM" id="Phobius"/>
    </source>
</evidence>
<dbReference type="InterPro" id="IPR005428">
    <property type="entry name" value="CD36/SCARB1/SNMP1"/>
</dbReference>
<keyword evidence="13" id="KW-1003">Cell membrane</keyword>
<evidence type="ECO:0000256" key="3">
    <source>
        <dbReference type="ARBA" id="ARBA00000934"/>
    </source>
</evidence>
<evidence type="ECO:0000256" key="16">
    <source>
        <dbReference type="ARBA" id="ARBA00022843"/>
    </source>
</evidence>
<evidence type="ECO:0000256" key="24">
    <source>
        <dbReference type="ARBA" id="ARBA00023170"/>
    </source>
</evidence>
<evidence type="ECO:0000256" key="13">
    <source>
        <dbReference type="ARBA" id="ARBA00022475"/>
    </source>
</evidence>
<dbReference type="GO" id="GO:0150094">
    <property type="term" value="P:amyloid-beta clearance by cellular catabolic process"/>
    <property type="evidence" value="ECO:0007669"/>
    <property type="project" value="TreeGrafter"/>
</dbReference>
<keyword evidence="16 33" id="KW-0832">Ubl conjugation</keyword>
<keyword evidence="17" id="KW-0130">Cell adhesion</keyword>
<gene>
    <name evidence="37" type="primary">LOC102813202</name>
</gene>
<evidence type="ECO:0000256" key="2">
    <source>
        <dbReference type="ARBA" id="ARBA00000626"/>
    </source>
</evidence>
<keyword evidence="14 33" id="KW-1017">Isopeptide bond</keyword>
<dbReference type="GO" id="GO:0019915">
    <property type="term" value="P:lipid storage"/>
    <property type="evidence" value="ECO:0007669"/>
    <property type="project" value="TreeGrafter"/>
</dbReference>
<evidence type="ECO:0000256" key="25">
    <source>
        <dbReference type="ARBA" id="ARBA00023180"/>
    </source>
</evidence>
<dbReference type="GO" id="GO:0005041">
    <property type="term" value="F:low-density lipoprotein particle receptor activity"/>
    <property type="evidence" value="ECO:0007669"/>
    <property type="project" value="TreeGrafter"/>
</dbReference>
<evidence type="ECO:0000256" key="32">
    <source>
        <dbReference type="PIRSR" id="PIRSR605428-50"/>
    </source>
</evidence>
<dbReference type="InterPro" id="IPR002159">
    <property type="entry name" value="CD36_fam"/>
</dbReference>
<feature type="site" description="Critical for TLR4-TLR6 dimerization and signaling" evidence="32">
    <location>
        <position position="463"/>
    </location>
</feature>
<organism evidence="36 37">
    <name type="scientific">Chrysochloris asiatica</name>
    <name type="common">Cape golden mole</name>
    <dbReference type="NCBI Taxonomy" id="185453"/>
    <lineage>
        <taxon>Eukaryota</taxon>
        <taxon>Metazoa</taxon>
        <taxon>Chordata</taxon>
        <taxon>Craniata</taxon>
        <taxon>Vertebrata</taxon>
        <taxon>Euteleostomi</taxon>
        <taxon>Mammalia</taxon>
        <taxon>Eutheria</taxon>
        <taxon>Afrotheria</taxon>
        <taxon>Chrysochloridae</taxon>
        <taxon>Chrysochlorinae</taxon>
        <taxon>Chrysochloris</taxon>
    </lineage>
</organism>
<dbReference type="PRINTS" id="PR01609">
    <property type="entry name" value="CD36FAMILY"/>
</dbReference>
<keyword evidence="18 35" id="KW-1133">Transmembrane helix</keyword>
<evidence type="ECO:0000256" key="8">
    <source>
        <dbReference type="ARBA" id="ARBA00004555"/>
    </source>
</evidence>
<dbReference type="Pfam" id="PF01130">
    <property type="entry name" value="CD36"/>
    <property type="match status" value="1"/>
</dbReference>
<evidence type="ECO:0000256" key="23">
    <source>
        <dbReference type="ARBA" id="ARBA00023157"/>
    </source>
</evidence>
<evidence type="ECO:0000256" key="33">
    <source>
        <dbReference type="PIRSR" id="PIRSR605428-51"/>
    </source>
</evidence>
<dbReference type="PRINTS" id="PR01610">
    <property type="entry name" value="CD36ANTIGEN"/>
</dbReference>
<dbReference type="GO" id="GO:0034383">
    <property type="term" value="P:low-density lipoprotein particle clearance"/>
    <property type="evidence" value="ECO:0007669"/>
    <property type="project" value="TreeGrafter"/>
</dbReference>
<dbReference type="OrthoDB" id="195015at2759"/>
<evidence type="ECO:0000256" key="17">
    <source>
        <dbReference type="ARBA" id="ARBA00022889"/>
    </source>
</evidence>
<feature type="transmembrane region" description="Helical" evidence="35">
    <location>
        <begin position="7"/>
        <end position="29"/>
    </location>
</feature>
<evidence type="ECO:0000256" key="18">
    <source>
        <dbReference type="ARBA" id="ARBA00022989"/>
    </source>
</evidence>
<dbReference type="GO" id="GO:0030169">
    <property type="term" value="F:low-density lipoprotein particle binding"/>
    <property type="evidence" value="ECO:0007669"/>
    <property type="project" value="TreeGrafter"/>
</dbReference>
<dbReference type="PANTHER" id="PTHR11923">
    <property type="entry name" value="SCAVENGER RECEPTOR CLASS B TYPE-1 SR-B1"/>
    <property type="match status" value="1"/>
</dbReference>
<dbReference type="GO" id="GO:0044539">
    <property type="term" value="P:long-chain fatty acid import into cell"/>
    <property type="evidence" value="ECO:0007669"/>
    <property type="project" value="TreeGrafter"/>
</dbReference>
<evidence type="ECO:0000256" key="30">
    <source>
        <dbReference type="ARBA" id="ARBA00032188"/>
    </source>
</evidence>
<protein>
    <recommendedName>
        <fullName evidence="11">Platelet glycoprotein 4</fullName>
    </recommendedName>
    <alternativeName>
        <fullName evidence="31">Glycoprotein IIIb</fullName>
    </alternativeName>
    <alternativeName>
        <fullName evidence="29">PAS IV</fullName>
    </alternativeName>
    <alternativeName>
        <fullName evidence="30">PAS-4</fullName>
    </alternativeName>
    <alternativeName>
        <fullName evidence="28">Platelet glycoprotein IV</fullName>
    </alternativeName>
</protein>
<dbReference type="GO" id="GO:0016324">
    <property type="term" value="C:apical plasma membrane"/>
    <property type="evidence" value="ECO:0007669"/>
    <property type="project" value="UniProtKB-SubCell"/>
</dbReference>
<dbReference type="Proteomes" id="UP000504623">
    <property type="component" value="Unplaced"/>
</dbReference>
<evidence type="ECO:0000256" key="14">
    <source>
        <dbReference type="ARBA" id="ARBA00022499"/>
    </source>
</evidence>
<comment type="catalytic activity">
    <reaction evidence="27">
        <text>tetracosanoate(out) = tetracosanoate(in)</text>
        <dbReference type="Rhea" id="RHEA:45260"/>
        <dbReference type="ChEBI" id="CHEBI:31014"/>
    </reaction>
    <physiologicalReaction direction="left-to-right" evidence="27">
        <dbReference type="Rhea" id="RHEA:45261"/>
    </physiologicalReaction>
</comment>
<keyword evidence="24" id="KW-0675">Receptor</keyword>
<dbReference type="GO" id="GO:0006898">
    <property type="term" value="P:receptor-mediated endocytosis"/>
    <property type="evidence" value="ECO:0007669"/>
    <property type="project" value="TreeGrafter"/>
</dbReference>
<evidence type="ECO:0000256" key="22">
    <source>
        <dbReference type="ARBA" id="ARBA00023139"/>
    </source>
</evidence>
<keyword evidence="26" id="KW-0449">Lipoprotein</keyword>
<feature type="disulfide bond" evidence="34">
    <location>
        <begin position="313"/>
        <end position="322"/>
    </location>
</feature>
<evidence type="ECO:0000256" key="34">
    <source>
        <dbReference type="PIRSR" id="PIRSR605428-52"/>
    </source>
</evidence>
<keyword evidence="36" id="KW-1185">Reference proteome</keyword>
<dbReference type="GO" id="GO:0005794">
    <property type="term" value="C:Golgi apparatus"/>
    <property type="evidence" value="ECO:0007669"/>
    <property type="project" value="UniProtKB-SubCell"/>
</dbReference>
<evidence type="ECO:0000256" key="6">
    <source>
        <dbReference type="ARBA" id="ARBA00004221"/>
    </source>
</evidence>
<evidence type="ECO:0000256" key="20">
    <source>
        <dbReference type="ARBA" id="ARBA00023055"/>
    </source>
</evidence>
<comment type="catalytic activity">
    <reaction evidence="4">
        <text>tetradecanoate(out) = tetradecanoate(in)</text>
        <dbReference type="Rhea" id="RHEA:45252"/>
        <dbReference type="ChEBI" id="CHEBI:30807"/>
    </reaction>
    <physiologicalReaction direction="left-to-right" evidence="4">
        <dbReference type="Rhea" id="RHEA:45253"/>
    </physiologicalReaction>
</comment>
<feature type="disulfide bond" evidence="34">
    <location>
        <begin position="272"/>
        <end position="333"/>
    </location>
</feature>
<dbReference type="GO" id="GO:0042953">
    <property type="term" value="P:lipoprotein transport"/>
    <property type="evidence" value="ECO:0007669"/>
    <property type="project" value="TreeGrafter"/>
</dbReference>
<keyword evidence="22" id="KW-0564">Palmitate</keyword>
<comment type="catalytic activity">
    <reaction evidence="5">
        <text>butanoate(out) = butanoate(in)</text>
        <dbReference type="Rhea" id="RHEA:45248"/>
        <dbReference type="ChEBI" id="CHEBI:17968"/>
    </reaction>
    <physiologicalReaction direction="left-to-right" evidence="5">
        <dbReference type="Rhea" id="RHEA:45249"/>
    </physiologicalReaction>
</comment>
<evidence type="ECO:0000256" key="19">
    <source>
        <dbReference type="ARBA" id="ARBA00023034"/>
    </source>
</evidence>
<evidence type="ECO:0000256" key="7">
    <source>
        <dbReference type="ARBA" id="ARBA00004285"/>
    </source>
</evidence>
<feature type="cross-link" description="Glycyl lysine isopeptide (Lys-Gly) (interchain with G-Cter in ubiquitin)" evidence="33">
    <location>
        <position position="469"/>
    </location>
</feature>
<comment type="similarity">
    <text evidence="10">Belongs to the CD36 family.</text>
</comment>
<name>A0A9B0WI23_CHRAS</name>
<reference evidence="37" key="1">
    <citation type="submission" date="2025-08" db="UniProtKB">
        <authorList>
            <consortium name="RefSeq"/>
        </authorList>
    </citation>
    <scope>IDENTIFICATION</scope>
    <source>
        <tissue evidence="37">Spleen</tissue>
    </source>
</reference>
<dbReference type="GeneID" id="102813202"/>
<keyword evidence="19" id="KW-0333">Golgi apparatus</keyword>
<dbReference type="GO" id="GO:0005044">
    <property type="term" value="F:scavenger receptor activity"/>
    <property type="evidence" value="ECO:0007669"/>
    <property type="project" value="TreeGrafter"/>
</dbReference>
<evidence type="ECO:0000256" key="26">
    <source>
        <dbReference type="ARBA" id="ARBA00023288"/>
    </source>
</evidence>
<dbReference type="PANTHER" id="PTHR11923:SF12">
    <property type="entry name" value="PLATELET GLYCOPROTEIN 4"/>
    <property type="match status" value="1"/>
</dbReference>
<evidence type="ECO:0000313" key="36">
    <source>
        <dbReference type="Proteomes" id="UP000504623"/>
    </source>
</evidence>
<evidence type="ECO:0000256" key="10">
    <source>
        <dbReference type="ARBA" id="ARBA00010532"/>
    </source>
</evidence>
<dbReference type="AlphaFoldDB" id="A0A9B0WI23"/>
<dbReference type="GO" id="GO:0005901">
    <property type="term" value="C:caveola"/>
    <property type="evidence" value="ECO:0007669"/>
    <property type="project" value="TreeGrafter"/>
</dbReference>
<evidence type="ECO:0000256" key="21">
    <source>
        <dbReference type="ARBA" id="ARBA00023136"/>
    </source>
</evidence>
<comment type="catalytic activity">
    <reaction evidence="2">
        <text>(9Z)-octadecenoate(out) = (9Z)-octadecenoate(in)</text>
        <dbReference type="Rhea" id="RHEA:33655"/>
        <dbReference type="ChEBI" id="CHEBI:30823"/>
    </reaction>
    <physiologicalReaction direction="left-to-right" evidence="2">
        <dbReference type="Rhea" id="RHEA:33656"/>
    </physiologicalReaction>
</comment>
<comment type="subcellular location">
    <subcellularLocation>
        <location evidence="6">Apical cell membrane</location>
    </subcellularLocation>
    <subcellularLocation>
        <location evidence="9">Cell membrane</location>
        <topology evidence="9">Multi-pass membrane protein</topology>
    </subcellularLocation>
    <subcellularLocation>
        <location evidence="8">Golgi apparatus</location>
    </subcellularLocation>
    <subcellularLocation>
        <location evidence="7">Membrane raft</location>
    </subcellularLocation>
</comment>
<dbReference type="GO" id="GO:0007155">
    <property type="term" value="P:cell adhesion"/>
    <property type="evidence" value="ECO:0007669"/>
    <property type="project" value="UniProtKB-KW"/>
</dbReference>
<comment type="catalytic activity">
    <reaction evidence="1">
        <text>(9Z,12Z)-octadecadienoate(out) = (9Z,12Z)-octadecadienoate(in)</text>
        <dbReference type="Rhea" id="RHEA:45264"/>
        <dbReference type="ChEBI" id="CHEBI:30245"/>
    </reaction>
    <physiologicalReaction direction="left-to-right" evidence="1">
        <dbReference type="Rhea" id="RHEA:45265"/>
    </physiologicalReaction>
</comment>
<feature type="cross-link" description="Glycyl lysine isopeptide (Lys-Gly) (interchain with G-Cter in ubiquitin)" evidence="33">
    <location>
        <position position="472"/>
    </location>
</feature>
<proteinExistence type="inferred from homology"/>
<evidence type="ECO:0000256" key="15">
    <source>
        <dbReference type="ARBA" id="ARBA00022692"/>
    </source>
</evidence>
<evidence type="ECO:0000256" key="9">
    <source>
        <dbReference type="ARBA" id="ARBA00004651"/>
    </source>
</evidence>
<feature type="transmembrane region" description="Helical" evidence="35">
    <location>
        <begin position="446"/>
        <end position="466"/>
    </location>
</feature>
<dbReference type="RefSeq" id="XP_006834409.1">
    <property type="nucleotide sequence ID" value="XM_006834346.1"/>
</dbReference>
<comment type="catalytic activity">
    <reaction evidence="3">
        <text>hexadecanoate(out) = hexadecanoate(in)</text>
        <dbReference type="Rhea" id="RHEA:45256"/>
        <dbReference type="ChEBI" id="CHEBI:7896"/>
    </reaction>
    <physiologicalReaction direction="left-to-right" evidence="3">
        <dbReference type="Rhea" id="RHEA:45257"/>
    </physiologicalReaction>
</comment>
<dbReference type="GO" id="GO:0009986">
    <property type="term" value="C:cell surface"/>
    <property type="evidence" value="ECO:0007669"/>
    <property type="project" value="TreeGrafter"/>
</dbReference>
<evidence type="ECO:0000256" key="12">
    <source>
        <dbReference type="ARBA" id="ARBA00022448"/>
    </source>
</evidence>
<keyword evidence="25" id="KW-0325">Glycoprotein</keyword>